<evidence type="ECO:0000256" key="3">
    <source>
        <dbReference type="ARBA" id="ARBA00022677"/>
    </source>
</evidence>
<comment type="subcellular location">
    <subcellularLocation>
        <location evidence="1">Lipid droplet</location>
    </subcellularLocation>
</comment>
<protein>
    <submittedName>
        <fullName evidence="5">Uncharacterized protein</fullName>
    </submittedName>
</protein>
<dbReference type="GO" id="GO:0005811">
    <property type="term" value="C:lipid droplet"/>
    <property type="evidence" value="ECO:0007669"/>
    <property type="project" value="UniProtKB-SubCell"/>
</dbReference>
<evidence type="ECO:0000256" key="2">
    <source>
        <dbReference type="ARBA" id="ARBA00008300"/>
    </source>
</evidence>
<dbReference type="SUPFAM" id="SSF53474">
    <property type="entry name" value="alpha/beta-Hydrolases"/>
    <property type="match status" value="1"/>
</dbReference>
<evidence type="ECO:0000313" key="5">
    <source>
        <dbReference type="EMBL" id="KAB8296991.1"/>
    </source>
</evidence>
<dbReference type="Pfam" id="PF10230">
    <property type="entry name" value="LIDHydrolase"/>
    <property type="match status" value="1"/>
</dbReference>
<dbReference type="GO" id="GO:0016298">
    <property type="term" value="F:lipase activity"/>
    <property type="evidence" value="ECO:0007669"/>
    <property type="project" value="InterPro"/>
</dbReference>
<dbReference type="Gene3D" id="3.40.50.1820">
    <property type="entry name" value="alpha/beta hydrolase"/>
    <property type="match status" value="1"/>
</dbReference>
<accession>A0A5N6K3U3</accession>
<dbReference type="PANTHER" id="PTHR13390:SF0">
    <property type="entry name" value="LIPID DROPLET-ASSOCIATED HYDROLASE"/>
    <property type="match status" value="1"/>
</dbReference>
<dbReference type="AlphaFoldDB" id="A0A5N6K3U3"/>
<dbReference type="OrthoDB" id="448051at2759"/>
<dbReference type="InterPro" id="IPR019363">
    <property type="entry name" value="LDAH"/>
</dbReference>
<comment type="similarity">
    <text evidence="2">Belongs to the AB hydrolase superfamily. LDAH family.</text>
</comment>
<dbReference type="EMBL" id="VIGI01000008">
    <property type="protein sequence ID" value="KAB8296991.1"/>
    <property type="molecule type" value="Genomic_DNA"/>
</dbReference>
<dbReference type="GO" id="GO:0019915">
    <property type="term" value="P:lipid storage"/>
    <property type="evidence" value="ECO:0007669"/>
    <property type="project" value="InterPro"/>
</dbReference>
<comment type="caution">
    <text evidence="5">The sequence shown here is derived from an EMBL/GenBank/DDBJ whole genome shotgun (WGS) entry which is preliminary data.</text>
</comment>
<evidence type="ECO:0000256" key="1">
    <source>
        <dbReference type="ARBA" id="ARBA00004502"/>
    </source>
</evidence>
<dbReference type="Proteomes" id="UP000326757">
    <property type="component" value="Unassembled WGS sequence"/>
</dbReference>
<dbReference type="SUPFAM" id="SSF52540">
    <property type="entry name" value="P-loop containing nucleoside triphosphate hydrolases"/>
    <property type="match status" value="1"/>
</dbReference>
<dbReference type="Gene3D" id="3.40.50.300">
    <property type="entry name" value="P-loop containing nucleotide triphosphate hydrolases"/>
    <property type="match status" value="1"/>
</dbReference>
<proteinExistence type="inferred from homology"/>
<reference evidence="5 6" key="1">
    <citation type="submission" date="2019-06" db="EMBL/GenBank/DDBJ databases">
        <title>Genome Sequence of the Brown Rot Fungal Pathogen Monilinia laxa.</title>
        <authorList>
            <person name="De Miccolis Angelini R.M."/>
            <person name="Landi L."/>
            <person name="Abate D."/>
            <person name="Pollastro S."/>
            <person name="Romanazzi G."/>
            <person name="Faretra F."/>
        </authorList>
    </citation>
    <scope>NUCLEOTIDE SEQUENCE [LARGE SCALE GENOMIC DNA]</scope>
    <source>
        <strain evidence="5 6">Mlax316</strain>
    </source>
</reference>
<dbReference type="InterPro" id="IPR027417">
    <property type="entry name" value="P-loop_NTPase"/>
</dbReference>
<keyword evidence="3" id="KW-0551">Lipid droplet</keyword>
<evidence type="ECO:0000256" key="4">
    <source>
        <dbReference type="ARBA" id="ARBA00022801"/>
    </source>
</evidence>
<keyword evidence="4" id="KW-0378">Hydrolase</keyword>
<keyword evidence="6" id="KW-1185">Reference proteome</keyword>
<organism evidence="5 6">
    <name type="scientific">Monilinia laxa</name>
    <name type="common">Brown rot fungus</name>
    <name type="synonym">Sclerotinia laxa</name>
    <dbReference type="NCBI Taxonomy" id="61186"/>
    <lineage>
        <taxon>Eukaryota</taxon>
        <taxon>Fungi</taxon>
        <taxon>Dikarya</taxon>
        <taxon>Ascomycota</taxon>
        <taxon>Pezizomycotina</taxon>
        <taxon>Leotiomycetes</taxon>
        <taxon>Helotiales</taxon>
        <taxon>Sclerotiniaceae</taxon>
        <taxon>Monilinia</taxon>
    </lineage>
</organism>
<gene>
    <name evidence="5" type="ORF">EYC80_002393</name>
</gene>
<name>A0A5N6K3U3_MONLA</name>
<dbReference type="InterPro" id="IPR029058">
    <property type="entry name" value="AB_hydrolase_fold"/>
</dbReference>
<evidence type="ECO:0000313" key="6">
    <source>
        <dbReference type="Proteomes" id="UP000326757"/>
    </source>
</evidence>
<sequence length="521" mass="57180">MVEGLLEVSLHLGLTSKGSEHVDATEAMTMTERWLSDTKCSWLLIFDNADDLEILEKGWPGAASGSILITTRDPGTGLHPAYHGIHTPSLDPGQSIIAFSKILGQEFEGEKNLAMASEITQILGGLPLALNQIGKFNWLLLHKLPGLIIEWVDSIQSHLDFDLSQNVLHIFRYPSFAASCLPGLDSGDVKTTTQSVLHISSFLSTLNNLLSSSSAKDSNIYHIFGQSLAGFETDDVPADPSNQNPYSLEQQIDLVHECLLEQIKFPPLPYKNVILIGHSVGSYILLETLSRLIAASGIPSPSAMLSGILLFPTVTHISHSPSGTKLTPLMSIPNFPVLASSTAKLLLYCAPNVVLDFLVKKITGMPDEAAKVTTSFLRSKNGIWQALYDHVPLNTNSTNEEYRHLARDEMKTITEDKWDSEIWGVEHSEESQSDINPPRLIFYFGENDHWVASHTRDALIAARASPIPTPASSTTSFSTKASKKPIMMIDKEGIDHGFCINHSETMAYKVKDWIGKIVEGV</sequence>
<dbReference type="PANTHER" id="PTHR13390">
    <property type="entry name" value="LIPASE"/>
    <property type="match status" value="1"/>
</dbReference>